<dbReference type="Proteomes" id="UP001373909">
    <property type="component" value="Chromosome"/>
</dbReference>
<keyword evidence="2" id="KW-1185">Reference proteome</keyword>
<evidence type="ECO:0000313" key="2">
    <source>
        <dbReference type="Proteomes" id="UP001373909"/>
    </source>
</evidence>
<gene>
    <name evidence="1" type="ORF">OPV09_20585</name>
</gene>
<proteinExistence type="predicted"/>
<accession>A0ABZ2GM18</accession>
<name>A0ABZ2GM18_9BURK</name>
<dbReference type="RefSeq" id="WP_338679248.1">
    <property type="nucleotide sequence ID" value="NZ_CP142523.1"/>
</dbReference>
<evidence type="ECO:0000313" key="1">
    <source>
        <dbReference type="EMBL" id="WWO45089.1"/>
    </source>
</evidence>
<reference evidence="1 2" key="1">
    <citation type="submission" date="2024-01" db="EMBL/GenBank/DDBJ databases">
        <title>Draft genome sequences of nine bacterial species from freshwater ponds near Washington, DC.</title>
        <authorList>
            <person name="Pavloudi C."/>
            <person name="Oliver L."/>
            <person name="Slattery K."/>
            <person name="Lissner G."/>
            <person name="Saw J.H."/>
        </authorList>
    </citation>
    <scope>NUCLEOTIDE SEQUENCE [LARGE SCALE GENOMIC DNA]</scope>
    <source>
        <strain evidence="2">TB1-E2</strain>
    </source>
</reference>
<protein>
    <submittedName>
        <fullName evidence="1">Uncharacterized protein</fullName>
    </submittedName>
</protein>
<organism evidence="1 2">
    <name type="scientific">Janthinobacterium aestuarii</name>
    <dbReference type="NCBI Taxonomy" id="2985511"/>
    <lineage>
        <taxon>Bacteria</taxon>
        <taxon>Pseudomonadati</taxon>
        <taxon>Pseudomonadota</taxon>
        <taxon>Betaproteobacteria</taxon>
        <taxon>Burkholderiales</taxon>
        <taxon>Oxalobacteraceae</taxon>
        <taxon>Janthinobacterium</taxon>
    </lineage>
</organism>
<sequence>MDFAELAFRRIDDRQLKADAYVDWANELLEGGCDVPSIWELVAYRWDAYIDPDQVERLFLSCVGDLGLELQSEWYVALCAYSSSLCERMLRGITQPWDCLIEMLTLADDHNEPYIHWIWIDLSRDLEPIERRRSDYICFNGALDLKKSDDCIRMVAQQFIALCTLPLSEKFPWVWLCQECGAVGEESTFTEAKACLCTKCGTTFAMKNMRFFEHRDELVRRCAAK</sequence>
<dbReference type="EMBL" id="CP142523">
    <property type="protein sequence ID" value="WWO45089.1"/>
    <property type="molecule type" value="Genomic_DNA"/>
</dbReference>